<evidence type="ECO:0000256" key="1">
    <source>
        <dbReference type="SAM" id="Coils"/>
    </source>
</evidence>
<protein>
    <submittedName>
        <fullName evidence="3">Uncharacterized protein</fullName>
    </submittedName>
</protein>
<reference evidence="3" key="1">
    <citation type="submission" date="2023-10" db="EMBL/GenBank/DDBJ databases">
        <title>Genome assembly of Pristionchus species.</title>
        <authorList>
            <person name="Yoshida K."/>
            <person name="Sommer R.J."/>
        </authorList>
    </citation>
    <scope>NUCLEOTIDE SEQUENCE</scope>
    <source>
        <strain evidence="3">RS5133</strain>
    </source>
</reference>
<evidence type="ECO:0000313" key="4">
    <source>
        <dbReference type="Proteomes" id="UP001432322"/>
    </source>
</evidence>
<accession>A0AAV5WX46</accession>
<dbReference type="EMBL" id="BTSY01000007">
    <property type="protein sequence ID" value="GMT36742.1"/>
    <property type="molecule type" value="Genomic_DNA"/>
</dbReference>
<dbReference type="AlphaFoldDB" id="A0AAV5WX46"/>
<keyword evidence="4" id="KW-1185">Reference proteome</keyword>
<dbReference type="Proteomes" id="UP001432322">
    <property type="component" value="Unassembled WGS sequence"/>
</dbReference>
<feature type="region of interest" description="Disordered" evidence="2">
    <location>
        <begin position="26"/>
        <end position="48"/>
    </location>
</feature>
<keyword evidence="1" id="KW-0175">Coiled coil</keyword>
<sequence>ELASEFEALQKKLDEAKKEIANCSFDGDIGSEEVDPANKNSPGTQKRIEECSNCSGDLYDAVQRATAHHETILQSMQETHGKELTAEKSKAKKALEKATANHKANVKTIKKEYGKEMESERTRYKKVLDRANERHAETVEKLVVEHKKEIEMEKTKSAKAASDHDVLLTSMSLEYGRAMDIERSKYSELLGQFAALQQQLVSREKTIDELKRSHDAKAEEIENYDNFAERTRGLVFPPNHPYSQHYQHGPPHLPHPPHGYPMRPMPNEQFEQKEWKRQKMIAKENQGMMSYI</sequence>
<organism evidence="3 4">
    <name type="scientific">Pristionchus fissidentatus</name>
    <dbReference type="NCBI Taxonomy" id="1538716"/>
    <lineage>
        <taxon>Eukaryota</taxon>
        <taxon>Metazoa</taxon>
        <taxon>Ecdysozoa</taxon>
        <taxon>Nematoda</taxon>
        <taxon>Chromadorea</taxon>
        <taxon>Rhabditida</taxon>
        <taxon>Rhabditina</taxon>
        <taxon>Diplogasteromorpha</taxon>
        <taxon>Diplogasteroidea</taxon>
        <taxon>Neodiplogasteridae</taxon>
        <taxon>Pristionchus</taxon>
    </lineage>
</organism>
<proteinExistence type="predicted"/>
<gene>
    <name evidence="3" type="ORF">PFISCL1PPCAC_28039</name>
</gene>
<feature type="coiled-coil region" evidence="1">
    <location>
        <begin position="81"/>
        <end position="134"/>
    </location>
</feature>
<name>A0AAV5WX46_9BILA</name>
<evidence type="ECO:0000256" key="2">
    <source>
        <dbReference type="SAM" id="MobiDB-lite"/>
    </source>
</evidence>
<comment type="caution">
    <text evidence="3">The sequence shown here is derived from an EMBL/GenBank/DDBJ whole genome shotgun (WGS) entry which is preliminary data.</text>
</comment>
<feature type="non-terminal residue" evidence="3">
    <location>
        <position position="1"/>
    </location>
</feature>
<evidence type="ECO:0000313" key="3">
    <source>
        <dbReference type="EMBL" id="GMT36742.1"/>
    </source>
</evidence>